<evidence type="ECO:0008006" key="5">
    <source>
        <dbReference type="Google" id="ProtNLM"/>
    </source>
</evidence>
<accession>A0ABY3W586</accession>
<dbReference type="Proteomes" id="UP000829069">
    <property type="component" value="Chromosome"/>
</dbReference>
<dbReference type="EMBL" id="CP093326">
    <property type="protein sequence ID" value="UNK45420.1"/>
    <property type="molecule type" value="Genomic_DNA"/>
</dbReference>
<evidence type="ECO:0000256" key="1">
    <source>
        <dbReference type="SAM" id="MobiDB-lite"/>
    </source>
</evidence>
<protein>
    <recommendedName>
        <fullName evidence="5">DNA modification methylase</fullName>
    </recommendedName>
</protein>
<feature type="region of interest" description="Disordered" evidence="1">
    <location>
        <begin position="148"/>
        <end position="182"/>
    </location>
</feature>
<organism evidence="3 4">
    <name type="scientific">Arthrobacter sulfonylureivorans</name>
    <dbReference type="NCBI Taxonomy" id="2486855"/>
    <lineage>
        <taxon>Bacteria</taxon>
        <taxon>Bacillati</taxon>
        <taxon>Actinomycetota</taxon>
        <taxon>Actinomycetes</taxon>
        <taxon>Micrococcales</taxon>
        <taxon>Micrococcaceae</taxon>
        <taxon>Arthrobacter</taxon>
    </lineage>
</organism>
<feature type="chain" id="PRO_5046879238" description="DNA modification methylase" evidence="2">
    <location>
        <begin position="31"/>
        <end position="182"/>
    </location>
</feature>
<keyword evidence="2" id="KW-0732">Signal</keyword>
<name>A0ABY3W586_9MICC</name>
<reference evidence="3 4" key="1">
    <citation type="submission" date="2022-03" db="EMBL/GenBank/DDBJ databases">
        <title>Isotopic signatures of nitrous oxide derived from detoxification processes.</title>
        <authorList>
            <person name="Behrendt U."/>
            <person name="Buchen C."/>
            <person name="Well R."/>
            <person name="Ulrich A."/>
            <person name="Rohe L."/>
            <person name="Kolb S."/>
            <person name="Schloter M."/>
            <person name="Horn M.A."/>
            <person name="Augustin J."/>
        </authorList>
    </citation>
    <scope>NUCLEOTIDE SEQUENCE [LARGE SCALE GENOMIC DNA]</scope>
    <source>
        <strain evidence="3 4">S4-C24</strain>
    </source>
</reference>
<sequence length="182" mass="18455">MKIAPKNRVQRTLVAGAAALTLLASTGCGAINEQATTKSYSASDGIVANVGPIGLRNLLVVAENENSTGRLLGTVVNTSDSPVQLSLTGSGTTATVTVPADGQIRFEDEANETTVDRPGAAPGALANVTVRVNNESADVRVPVLDGTLPEYSSYVPTPAPTESAAPTETPAPSEEPTDQAGA</sequence>
<evidence type="ECO:0000256" key="2">
    <source>
        <dbReference type="SAM" id="SignalP"/>
    </source>
</evidence>
<feature type="signal peptide" evidence="2">
    <location>
        <begin position="1"/>
        <end position="30"/>
    </location>
</feature>
<gene>
    <name evidence="3" type="ORF">MNQ99_16075</name>
</gene>
<evidence type="ECO:0000313" key="4">
    <source>
        <dbReference type="Proteomes" id="UP000829069"/>
    </source>
</evidence>
<dbReference type="RefSeq" id="WP_241913641.1">
    <property type="nucleotide sequence ID" value="NZ_CP093326.1"/>
</dbReference>
<feature type="compositionally biased region" description="Low complexity" evidence="1">
    <location>
        <begin position="160"/>
        <end position="174"/>
    </location>
</feature>
<evidence type="ECO:0000313" key="3">
    <source>
        <dbReference type="EMBL" id="UNK45420.1"/>
    </source>
</evidence>
<proteinExistence type="predicted"/>
<dbReference type="PROSITE" id="PS51257">
    <property type="entry name" value="PROKAR_LIPOPROTEIN"/>
    <property type="match status" value="1"/>
</dbReference>
<keyword evidence="4" id="KW-1185">Reference proteome</keyword>